<dbReference type="InterPro" id="IPR045851">
    <property type="entry name" value="AMP-bd_C_sf"/>
</dbReference>
<dbReference type="PANTHER" id="PTHR43201">
    <property type="entry name" value="ACYL-COA SYNTHETASE"/>
    <property type="match status" value="1"/>
</dbReference>
<dbReference type="InterPro" id="IPR025110">
    <property type="entry name" value="AMP-bd_C"/>
</dbReference>
<keyword evidence="6" id="KW-1185">Reference proteome</keyword>
<dbReference type="EMBL" id="BNAD01000008">
    <property type="protein sequence ID" value="GHE18192.1"/>
    <property type="molecule type" value="Genomic_DNA"/>
</dbReference>
<dbReference type="SUPFAM" id="SSF56801">
    <property type="entry name" value="Acetyl-CoA synthetase-like"/>
    <property type="match status" value="1"/>
</dbReference>
<evidence type="ECO:0000256" key="1">
    <source>
        <dbReference type="ARBA" id="ARBA00006432"/>
    </source>
</evidence>
<dbReference type="Pfam" id="PF00501">
    <property type="entry name" value="AMP-binding"/>
    <property type="match status" value="1"/>
</dbReference>
<keyword evidence="2 5" id="KW-0436">Ligase</keyword>
<evidence type="ECO:0000313" key="6">
    <source>
        <dbReference type="Proteomes" id="UP000597341"/>
    </source>
</evidence>
<protein>
    <submittedName>
        <fullName evidence="5">Acyl-CoA ligase (AMP-forming), exosortase A system-associated</fullName>
    </submittedName>
</protein>
<evidence type="ECO:0000256" key="2">
    <source>
        <dbReference type="ARBA" id="ARBA00022598"/>
    </source>
</evidence>
<evidence type="ECO:0000259" key="4">
    <source>
        <dbReference type="Pfam" id="PF13193"/>
    </source>
</evidence>
<sequence length="505" mass="54443">MCEGRPDDVAIIDATGRHTYRDLRRAVGHQTKLLLYWDLPAGSRVALLGANSIFWVASYLAVMRAGHTAVPLAPVLTSDDIRSKMAHAGCAALLIDERLTRRFATVTGSVERTATSSAMRELLATDAERPLPDARPPAESAVLVFTSGTTSRPRAVRVGHDNVLANTASIVEYLDLRRDDRMLVVLPFSYCFGASLLHTHLAVGASLRICETQAFPETIVEAIEADRCTGFAGVPSSYQLLLRASSFESRALPSLRHLQQAGGRLPSAQVDRVVAAQPHARLFLMYGQTEATARLAYLPPEMLAAKAGSVGRAIPGVSLRIADEQGRDVAPGTVGEIRARGANVTLGYWDDPTGTAEKYVDGELLTGDFGRMDEDGFLHVVDRRDDFIKSWGYRVSSHEVEDVALELGAVAQAAAVGRPDPDAGEAVVLFAALRPGATVGVDEIEAHLRTRLAKHLVPHEVRIIDHLPLNQNGKVVKTELRAWARSDGEAPTDGAELVQTGGRHG</sequence>
<feature type="domain" description="AMP-dependent synthetase/ligase" evidence="3">
    <location>
        <begin position="3"/>
        <end position="349"/>
    </location>
</feature>
<proteinExistence type="inferred from homology"/>
<dbReference type="InterPro" id="IPR042099">
    <property type="entry name" value="ANL_N_sf"/>
</dbReference>
<comment type="similarity">
    <text evidence="1">Belongs to the ATP-dependent AMP-binding enzyme family.</text>
</comment>
<evidence type="ECO:0000259" key="3">
    <source>
        <dbReference type="Pfam" id="PF00501"/>
    </source>
</evidence>
<dbReference type="GO" id="GO:0016874">
    <property type="term" value="F:ligase activity"/>
    <property type="evidence" value="ECO:0007669"/>
    <property type="project" value="UniProtKB-KW"/>
</dbReference>
<dbReference type="PROSITE" id="PS00455">
    <property type="entry name" value="AMP_BINDING"/>
    <property type="match status" value="1"/>
</dbReference>
<comment type="caution">
    <text evidence="5">The sequence shown here is derived from an EMBL/GenBank/DDBJ whole genome shotgun (WGS) entry which is preliminary data.</text>
</comment>
<dbReference type="PANTHER" id="PTHR43201:SF5">
    <property type="entry name" value="MEDIUM-CHAIN ACYL-COA LIGASE ACSF2, MITOCHONDRIAL"/>
    <property type="match status" value="1"/>
</dbReference>
<reference evidence="6" key="1">
    <citation type="journal article" date="2019" name="Int. J. Syst. Evol. Microbiol.">
        <title>The Global Catalogue of Microorganisms (GCM) 10K type strain sequencing project: providing services to taxonomists for standard genome sequencing and annotation.</title>
        <authorList>
            <consortium name="The Broad Institute Genomics Platform"/>
            <consortium name="The Broad Institute Genome Sequencing Center for Infectious Disease"/>
            <person name="Wu L."/>
            <person name="Ma J."/>
        </authorList>
    </citation>
    <scope>NUCLEOTIDE SEQUENCE [LARGE SCALE GENOMIC DNA]</scope>
    <source>
        <strain evidence="6">CGMCC 1.12791</strain>
    </source>
</reference>
<evidence type="ECO:0000313" key="5">
    <source>
        <dbReference type="EMBL" id="GHE18192.1"/>
    </source>
</evidence>
<accession>A0ABQ3HKH1</accession>
<dbReference type="Gene3D" id="3.40.50.12780">
    <property type="entry name" value="N-terminal domain of ligase-like"/>
    <property type="match status" value="1"/>
</dbReference>
<dbReference type="Proteomes" id="UP000597341">
    <property type="component" value="Unassembled WGS sequence"/>
</dbReference>
<dbReference type="InterPro" id="IPR000873">
    <property type="entry name" value="AMP-dep_synth/lig_dom"/>
</dbReference>
<dbReference type="RefSeq" id="WP_229856544.1">
    <property type="nucleotide sequence ID" value="NZ_BNAD01000008.1"/>
</dbReference>
<organism evidence="5 6">
    <name type="scientific">Nocardioides flavus</name>
    <name type="common">ex Wang et al. 2016</name>
    <dbReference type="NCBI Taxonomy" id="2058780"/>
    <lineage>
        <taxon>Bacteria</taxon>
        <taxon>Bacillati</taxon>
        <taxon>Actinomycetota</taxon>
        <taxon>Actinomycetes</taxon>
        <taxon>Propionibacteriales</taxon>
        <taxon>Nocardioidaceae</taxon>
        <taxon>Nocardioides</taxon>
    </lineage>
</organism>
<dbReference type="Gene3D" id="3.30.300.30">
    <property type="match status" value="1"/>
</dbReference>
<feature type="domain" description="AMP-binding enzyme C-terminal" evidence="4">
    <location>
        <begin position="399"/>
        <end position="474"/>
    </location>
</feature>
<dbReference type="Pfam" id="PF13193">
    <property type="entry name" value="AMP-binding_C"/>
    <property type="match status" value="1"/>
</dbReference>
<dbReference type="InterPro" id="IPR020845">
    <property type="entry name" value="AMP-binding_CS"/>
</dbReference>
<name>A0ABQ3HKH1_9ACTN</name>
<gene>
    <name evidence="5" type="ORF">GCM10011376_28020</name>
</gene>